<dbReference type="EMBL" id="CP016027">
    <property type="protein sequence ID" value="ANJ67910.1"/>
    <property type="molecule type" value="Genomic_DNA"/>
</dbReference>
<protein>
    <recommendedName>
        <fullName evidence="4">Regulatory signaling modulator protein AmpE</fullName>
    </recommendedName>
</protein>
<dbReference type="AlphaFoldDB" id="A0A191ZJ66"/>
<dbReference type="Proteomes" id="UP000078596">
    <property type="component" value="Chromosome"/>
</dbReference>
<feature type="transmembrane region" description="Helical" evidence="1">
    <location>
        <begin position="148"/>
        <end position="166"/>
    </location>
</feature>
<sequence length="339" mass="37739">MKLIVLLLVLALERFWRQLVSWRADRQAERAFNRVYQSLGDVIGRKPAAIVLWLVLPGLVWWFVDTIGDGFWGVILYIVFSLLVLVALLAPRQAHVRAQALEAACQTGDEAQAMKEREELTADTNLDPISARPQQLAERIIVLGFHEWFAVLFWFVLAGPAGALLYRLTDWFAQPQPTSTPVEDENAAEEGVLVVDDTLTDQPAESLDESSDESVRTPAAEPVSVADEFRRIQGWLDWPAARVFALLLLLAGGFNRGWSAWINGGTGLSSSTMYERNQHLIGRVGHASLELEREDDCGDEQPCLLDQSRWYKDASGMVLRALMLGLGGVALITLSGWIQ</sequence>
<evidence type="ECO:0000256" key="1">
    <source>
        <dbReference type="SAM" id="Phobius"/>
    </source>
</evidence>
<feature type="transmembrane region" description="Helical" evidence="1">
    <location>
        <begin position="317"/>
        <end position="338"/>
    </location>
</feature>
<dbReference type="InterPro" id="IPR052966">
    <property type="entry name" value="Beta-lactamase_Reg"/>
</dbReference>
<dbReference type="InterPro" id="IPR031347">
    <property type="entry name" value="AmpE"/>
</dbReference>
<feature type="transmembrane region" description="Helical" evidence="1">
    <location>
        <begin position="71"/>
        <end position="90"/>
    </location>
</feature>
<keyword evidence="1" id="KW-0472">Membrane</keyword>
<proteinExistence type="predicted"/>
<dbReference type="OrthoDB" id="9811967at2"/>
<organism evidence="2 3">
    <name type="scientific">Halothiobacillus diazotrophicus</name>
    <dbReference type="NCBI Taxonomy" id="1860122"/>
    <lineage>
        <taxon>Bacteria</taxon>
        <taxon>Pseudomonadati</taxon>
        <taxon>Pseudomonadota</taxon>
        <taxon>Gammaproteobacteria</taxon>
        <taxon>Chromatiales</taxon>
        <taxon>Halothiobacillaceae</taxon>
        <taxon>Halothiobacillus</taxon>
    </lineage>
</organism>
<evidence type="ECO:0008006" key="4">
    <source>
        <dbReference type="Google" id="ProtNLM"/>
    </source>
</evidence>
<dbReference type="RefSeq" id="WP_066101719.1">
    <property type="nucleotide sequence ID" value="NZ_CP016027.1"/>
</dbReference>
<dbReference type="GO" id="GO:0005886">
    <property type="term" value="C:plasma membrane"/>
    <property type="evidence" value="ECO:0007669"/>
    <property type="project" value="TreeGrafter"/>
</dbReference>
<keyword evidence="1" id="KW-0812">Transmembrane</keyword>
<keyword evidence="3" id="KW-1185">Reference proteome</keyword>
<dbReference type="STRING" id="1860122.A9404_11445"/>
<dbReference type="KEGG" id="haz:A9404_11445"/>
<dbReference type="Pfam" id="PF17113">
    <property type="entry name" value="AmpE"/>
    <property type="match status" value="1"/>
</dbReference>
<evidence type="ECO:0000313" key="2">
    <source>
        <dbReference type="EMBL" id="ANJ67910.1"/>
    </source>
</evidence>
<dbReference type="PANTHER" id="PTHR38684:SF1">
    <property type="entry name" value="PROTEIN AMPE"/>
    <property type="match status" value="1"/>
</dbReference>
<gene>
    <name evidence="2" type="ORF">A9404_11445</name>
</gene>
<dbReference type="PANTHER" id="PTHR38684">
    <property type="entry name" value="PROTEIN AMPE"/>
    <property type="match status" value="1"/>
</dbReference>
<dbReference type="GO" id="GO:0046677">
    <property type="term" value="P:response to antibiotic"/>
    <property type="evidence" value="ECO:0007669"/>
    <property type="project" value="TreeGrafter"/>
</dbReference>
<accession>A0A191ZJ66</accession>
<name>A0A191ZJ66_9GAMM</name>
<feature type="transmembrane region" description="Helical" evidence="1">
    <location>
        <begin position="47"/>
        <end position="64"/>
    </location>
</feature>
<evidence type="ECO:0000313" key="3">
    <source>
        <dbReference type="Proteomes" id="UP000078596"/>
    </source>
</evidence>
<keyword evidence="1" id="KW-1133">Transmembrane helix</keyword>
<reference evidence="2 3" key="1">
    <citation type="submission" date="2016-06" db="EMBL/GenBank/DDBJ databases">
        <title>Insight into the functional genes involving in sulfur oxidation in Pearl River water.</title>
        <authorList>
            <person name="Luo J."/>
            <person name="Tan X."/>
            <person name="Lin W."/>
        </authorList>
    </citation>
    <scope>NUCLEOTIDE SEQUENCE [LARGE SCALE GENOMIC DNA]</scope>
    <source>
        <strain evidence="2 3">LS2</strain>
    </source>
</reference>